<reference evidence="1 2" key="1">
    <citation type="journal article" date="2022" name="Syst. Appl. Microbiol.">
        <title>Natronocalculus amylovorans gen. nov., sp. nov., and Natranaeroarchaeum aerophilus sp. nov., dominant culturable amylolytic natronoarchaea from hypersaline soda lakes in southwestern Siberia.</title>
        <authorList>
            <person name="Sorokin D.Y."/>
            <person name="Elcheninov A.G."/>
            <person name="Khizhniak T.V."/>
            <person name="Koenen M."/>
            <person name="Bale N.J."/>
            <person name="Damste J.S.S."/>
            <person name="Kublanov I.V."/>
        </authorList>
    </citation>
    <scope>NUCLEOTIDE SEQUENCE [LARGE SCALE GENOMIC DNA]</scope>
    <source>
        <strain evidence="1 2">AArc-St1-1</strain>
    </source>
</reference>
<evidence type="ECO:0000313" key="1">
    <source>
        <dbReference type="EMBL" id="MCL9814402.1"/>
    </source>
</evidence>
<keyword evidence="2" id="KW-1185">Reference proteome</keyword>
<evidence type="ECO:0000313" key="2">
    <source>
        <dbReference type="Proteomes" id="UP001202674"/>
    </source>
</evidence>
<gene>
    <name evidence="1" type="ORF">AArcSt11_12145</name>
</gene>
<proteinExistence type="predicted"/>
<accession>A0AAE3FRN8</accession>
<sequence length="347" mass="38168">MIEDKNKSDVVEMARNQLADKWTVEKRSTRLCAKAKDSPVCAYVESQHDGSLVVTGYIECQSKEQEDVSVLDFYCTVPDSETAIDRLVEFCESQEEGETVCLSENNVVSVRKFTEAIEDTDAVFAAISEDHLARGLFGVTYHVPVGGDEASVADSLRELDAVEIDGRPFPIRLGSILAGETHLYRRVPLYAEGMSYGPKEVTVEDGVRQVTEFVQNDEDPTPLPSESVTPDRLVEVLVEAGAVAIAVETELSGKDELSLSVWIPDATAYEVVAKYETITVEGTQLDLNWEFCCIDGPNFFQRVPVYADDDIIGLEAVSVDGGVSNLKEYVDDGCPRSVVNMPEGEMR</sequence>
<dbReference type="Proteomes" id="UP001202674">
    <property type="component" value="Unassembled WGS sequence"/>
</dbReference>
<name>A0AAE3FRN8_9EURY</name>
<dbReference type="RefSeq" id="WP_250597406.1">
    <property type="nucleotide sequence ID" value="NZ_JAKRVY010000007.1"/>
</dbReference>
<protein>
    <submittedName>
        <fullName evidence="1">Uncharacterized protein</fullName>
    </submittedName>
</protein>
<dbReference type="EMBL" id="JAKRVY010000007">
    <property type="protein sequence ID" value="MCL9814402.1"/>
    <property type="molecule type" value="Genomic_DNA"/>
</dbReference>
<organism evidence="1 2">
    <name type="scientific">Natranaeroarchaeum aerophilus</name>
    <dbReference type="NCBI Taxonomy" id="2917711"/>
    <lineage>
        <taxon>Archaea</taxon>
        <taxon>Methanobacteriati</taxon>
        <taxon>Methanobacteriota</taxon>
        <taxon>Stenosarchaea group</taxon>
        <taxon>Halobacteria</taxon>
        <taxon>Halobacteriales</taxon>
        <taxon>Natronoarchaeaceae</taxon>
        <taxon>Natranaeroarchaeum</taxon>
    </lineage>
</organism>
<comment type="caution">
    <text evidence="1">The sequence shown here is derived from an EMBL/GenBank/DDBJ whole genome shotgun (WGS) entry which is preliminary data.</text>
</comment>
<dbReference type="AlphaFoldDB" id="A0AAE3FRN8"/>